<dbReference type="AlphaFoldDB" id="A0AAV7KWU2"/>
<name>A0AAV7KWU2_PLEWA</name>
<protein>
    <submittedName>
        <fullName evidence="2">Uncharacterized protein</fullName>
    </submittedName>
</protein>
<proteinExistence type="predicted"/>
<reference evidence="2" key="1">
    <citation type="journal article" date="2022" name="bioRxiv">
        <title>Sequencing and chromosome-scale assembly of the giantPleurodeles waltlgenome.</title>
        <authorList>
            <person name="Brown T."/>
            <person name="Elewa A."/>
            <person name="Iarovenko S."/>
            <person name="Subramanian E."/>
            <person name="Araus A.J."/>
            <person name="Petzold A."/>
            <person name="Susuki M."/>
            <person name="Suzuki K.-i.T."/>
            <person name="Hayashi T."/>
            <person name="Toyoda A."/>
            <person name="Oliveira C."/>
            <person name="Osipova E."/>
            <person name="Leigh N.D."/>
            <person name="Simon A."/>
            <person name="Yun M.H."/>
        </authorList>
    </citation>
    <scope>NUCLEOTIDE SEQUENCE</scope>
    <source>
        <strain evidence="2">20211129_DDA</strain>
        <tissue evidence="2">Liver</tissue>
    </source>
</reference>
<sequence>MDSFSSYPLQMDFLATKKLNPAATFSRYSRVNGALVATSTPVLPLFHSVHGVLLTALVLPRPLLLLLLLTVCCAAYSTPTLSLHSPGHKRVSESPAPPSPQQGTECARRQGAGPRYGSTDAGTGASSTLHNTAWRQRWRLEEPFPGRSGKRKMECCLEVCRLGKCYALGTSYQCAGVLMCRYTGGLLLAGVAEAIKPQQK</sequence>
<keyword evidence="3" id="KW-1185">Reference proteome</keyword>
<evidence type="ECO:0000313" key="3">
    <source>
        <dbReference type="Proteomes" id="UP001066276"/>
    </source>
</evidence>
<organism evidence="2 3">
    <name type="scientific">Pleurodeles waltl</name>
    <name type="common">Iberian ribbed newt</name>
    <dbReference type="NCBI Taxonomy" id="8319"/>
    <lineage>
        <taxon>Eukaryota</taxon>
        <taxon>Metazoa</taxon>
        <taxon>Chordata</taxon>
        <taxon>Craniata</taxon>
        <taxon>Vertebrata</taxon>
        <taxon>Euteleostomi</taxon>
        <taxon>Amphibia</taxon>
        <taxon>Batrachia</taxon>
        <taxon>Caudata</taxon>
        <taxon>Salamandroidea</taxon>
        <taxon>Salamandridae</taxon>
        <taxon>Pleurodelinae</taxon>
        <taxon>Pleurodeles</taxon>
    </lineage>
</organism>
<feature type="region of interest" description="Disordered" evidence="1">
    <location>
        <begin position="82"/>
        <end position="127"/>
    </location>
</feature>
<accession>A0AAV7KWU2</accession>
<gene>
    <name evidence="2" type="ORF">NDU88_001665</name>
</gene>
<dbReference type="Proteomes" id="UP001066276">
    <property type="component" value="Chromosome 12"/>
</dbReference>
<dbReference type="EMBL" id="JANPWB010000016">
    <property type="protein sequence ID" value="KAJ1081483.1"/>
    <property type="molecule type" value="Genomic_DNA"/>
</dbReference>
<comment type="caution">
    <text evidence="2">The sequence shown here is derived from an EMBL/GenBank/DDBJ whole genome shotgun (WGS) entry which is preliminary data.</text>
</comment>
<evidence type="ECO:0000313" key="2">
    <source>
        <dbReference type="EMBL" id="KAJ1081483.1"/>
    </source>
</evidence>
<evidence type="ECO:0000256" key="1">
    <source>
        <dbReference type="SAM" id="MobiDB-lite"/>
    </source>
</evidence>